<feature type="signal peptide" evidence="10">
    <location>
        <begin position="1"/>
        <end position="21"/>
    </location>
</feature>
<dbReference type="PRINTS" id="PR00132">
    <property type="entry name" value="GLHYDRLASE2"/>
</dbReference>
<dbReference type="Pfam" id="PF16353">
    <property type="entry name" value="LacZ_4"/>
    <property type="match status" value="1"/>
</dbReference>
<dbReference type="KEGG" id="alus:STSP2_01152"/>
<dbReference type="InterPro" id="IPR006101">
    <property type="entry name" value="Glyco_hydro_2"/>
</dbReference>
<evidence type="ECO:0000256" key="1">
    <source>
        <dbReference type="ARBA" id="ARBA00001412"/>
    </source>
</evidence>
<dbReference type="PROSITE" id="PS00719">
    <property type="entry name" value="GLYCOSYL_HYDROL_F2_1"/>
    <property type="match status" value="1"/>
</dbReference>
<dbReference type="InterPro" id="IPR017853">
    <property type="entry name" value="GH"/>
</dbReference>
<keyword evidence="6 9" id="KW-0378">Hydrolase</keyword>
<dbReference type="SUPFAM" id="SSF49785">
    <property type="entry name" value="Galactose-binding domain-like"/>
    <property type="match status" value="1"/>
</dbReference>
<dbReference type="Gene3D" id="2.60.40.10">
    <property type="entry name" value="Immunoglobulins"/>
    <property type="match status" value="2"/>
</dbReference>
<evidence type="ECO:0000313" key="12">
    <source>
        <dbReference type="EMBL" id="AQT67998.1"/>
    </source>
</evidence>
<dbReference type="InterPro" id="IPR006103">
    <property type="entry name" value="Glyco_hydro_2_cat"/>
</dbReference>
<evidence type="ECO:0000256" key="5">
    <source>
        <dbReference type="ARBA" id="ARBA00013303"/>
    </source>
</evidence>
<evidence type="ECO:0000256" key="4">
    <source>
        <dbReference type="ARBA" id="ARBA00012756"/>
    </source>
</evidence>
<evidence type="ECO:0000259" key="11">
    <source>
        <dbReference type="SMART" id="SM01038"/>
    </source>
</evidence>
<dbReference type="GO" id="GO:0009341">
    <property type="term" value="C:beta-galactosidase complex"/>
    <property type="evidence" value="ECO:0007669"/>
    <property type="project" value="InterPro"/>
</dbReference>
<proteinExistence type="inferred from homology"/>
<dbReference type="STRING" id="1936003.STSP2_01152"/>
<dbReference type="InterPro" id="IPR006104">
    <property type="entry name" value="Glyco_hydro_2_N"/>
</dbReference>
<evidence type="ECO:0000256" key="10">
    <source>
        <dbReference type="SAM" id="SignalP"/>
    </source>
</evidence>
<dbReference type="InterPro" id="IPR004199">
    <property type="entry name" value="B-gal_small/dom_5"/>
</dbReference>
<dbReference type="InterPro" id="IPR036156">
    <property type="entry name" value="Beta-gal/glucu_dom_sf"/>
</dbReference>
<dbReference type="InterPro" id="IPR023230">
    <property type="entry name" value="Glyco_hydro_2_CS"/>
</dbReference>
<dbReference type="InterPro" id="IPR014718">
    <property type="entry name" value="GH-type_carb-bd"/>
</dbReference>
<dbReference type="SMART" id="SM01038">
    <property type="entry name" value="Bgal_small_N"/>
    <property type="match status" value="1"/>
</dbReference>
<dbReference type="InterPro" id="IPR023232">
    <property type="entry name" value="Glyco_hydro_2_AS"/>
</dbReference>
<keyword evidence="7 9" id="KW-0326">Glycosidase</keyword>
<comment type="catalytic activity">
    <reaction evidence="1 9">
        <text>Hydrolysis of terminal non-reducing beta-D-galactose residues in beta-D-galactosides.</text>
        <dbReference type="EC" id="3.2.1.23"/>
    </reaction>
</comment>
<comment type="similarity">
    <text evidence="3 9">Belongs to the glycosyl hydrolase 2 family.</text>
</comment>
<feature type="domain" description="Beta galactosidase small chain/" evidence="11">
    <location>
        <begin position="777"/>
        <end position="1046"/>
    </location>
</feature>
<dbReference type="EMBL" id="CP019791">
    <property type="protein sequence ID" value="AQT67998.1"/>
    <property type="molecule type" value="Genomic_DNA"/>
</dbReference>
<dbReference type="Gene3D" id="2.60.120.260">
    <property type="entry name" value="Galactose-binding domain-like"/>
    <property type="match status" value="1"/>
</dbReference>
<dbReference type="PANTHER" id="PTHR46323:SF2">
    <property type="entry name" value="BETA-GALACTOSIDASE"/>
    <property type="match status" value="1"/>
</dbReference>
<dbReference type="InterPro" id="IPR006102">
    <property type="entry name" value="Ig-like_GH2"/>
</dbReference>
<dbReference type="OrthoDB" id="9762066at2"/>
<dbReference type="RefSeq" id="WP_146660640.1">
    <property type="nucleotide sequence ID" value="NZ_CP019791.1"/>
</dbReference>
<dbReference type="GO" id="GO:0030246">
    <property type="term" value="F:carbohydrate binding"/>
    <property type="evidence" value="ECO:0007669"/>
    <property type="project" value="InterPro"/>
</dbReference>
<dbReference type="Pfam" id="PF02929">
    <property type="entry name" value="Bgal_small_N"/>
    <property type="match status" value="1"/>
</dbReference>
<dbReference type="FunFam" id="3.20.20.80:FF:000018">
    <property type="entry name" value="Beta-galactosidase"/>
    <property type="match status" value="1"/>
</dbReference>
<dbReference type="Pfam" id="PF02837">
    <property type="entry name" value="Glyco_hydro_2_N"/>
    <property type="match status" value="1"/>
</dbReference>
<dbReference type="InterPro" id="IPR013783">
    <property type="entry name" value="Ig-like_fold"/>
</dbReference>
<evidence type="ECO:0000313" key="13">
    <source>
        <dbReference type="Proteomes" id="UP000189674"/>
    </source>
</evidence>
<keyword evidence="10" id="KW-0732">Signal</keyword>
<organism evidence="12 13">
    <name type="scientific">Anaerohalosphaera lusitana</name>
    <dbReference type="NCBI Taxonomy" id="1936003"/>
    <lineage>
        <taxon>Bacteria</taxon>
        <taxon>Pseudomonadati</taxon>
        <taxon>Planctomycetota</taxon>
        <taxon>Phycisphaerae</taxon>
        <taxon>Sedimentisphaerales</taxon>
        <taxon>Anaerohalosphaeraceae</taxon>
        <taxon>Anaerohalosphaera</taxon>
    </lineage>
</organism>
<reference evidence="13" key="1">
    <citation type="submission" date="2017-02" db="EMBL/GenBank/DDBJ databases">
        <title>Comparative genomics and description of representatives of a novel lineage of planctomycetes thriving in anoxic sediments.</title>
        <authorList>
            <person name="Spring S."/>
            <person name="Bunk B."/>
            <person name="Sproer C."/>
        </authorList>
    </citation>
    <scope>NUCLEOTIDE SEQUENCE [LARGE SCALE GENOMIC DNA]</scope>
    <source>
        <strain evidence="13">ST-NAGAB-D1</strain>
    </source>
</reference>
<dbReference type="Pfam" id="PF02836">
    <property type="entry name" value="Glyco_hydro_2_C"/>
    <property type="match status" value="1"/>
</dbReference>
<dbReference type="GO" id="GO:0005990">
    <property type="term" value="P:lactose catabolic process"/>
    <property type="evidence" value="ECO:0007669"/>
    <property type="project" value="TreeGrafter"/>
</dbReference>
<dbReference type="EC" id="3.2.1.23" evidence="4 9"/>
<dbReference type="SUPFAM" id="SSF51445">
    <property type="entry name" value="(Trans)glycosidases"/>
    <property type="match status" value="1"/>
</dbReference>
<protein>
    <recommendedName>
        <fullName evidence="5 9">Beta-galactosidase</fullName>
        <ecNumber evidence="4 9">3.2.1.23</ecNumber>
    </recommendedName>
    <alternativeName>
        <fullName evidence="8 9">Lactase</fullName>
    </alternativeName>
</protein>
<dbReference type="AlphaFoldDB" id="A0A1U9NJS8"/>
<accession>A0A1U9NJS8</accession>
<dbReference type="SUPFAM" id="SSF49303">
    <property type="entry name" value="beta-Galactosidase/glucuronidase domain"/>
    <property type="match status" value="2"/>
</dbReference>
<sequence length="1063" mass="120800" precursor="true">MHNNSIFVLLMLLFGCSVGIAQQDWENSEMIGQNKLAPHTTMVSYDSKEAALRQSCEESPFYLPLNGQWRFNWAAVPAERPAEFYKLDYNVSGWDMISVPSNWQLEGYGVPIYTNITYPFKVDPPRVTSEPDRSYTAYKNRNPVGSYRRTFQVPENWDRREVFIHFAGVKSAFYVWVNGKRVGYSQGSMLPAEFNVTEFVTSGENIVAVEVYRWSDGSYLEDQDMWRLSGIYRDVYLYSTPRLHIRDFYVRGDLTDDYTDGVLRVDAEVISYGEGKAEAPVLEAALYEKGSLGATLDVPAEPKKIFSVDIESDNGSFDPDETIKYEFSKTMKEPKQWSSETPNLYTLVLNLKNSDGETIEATSCDVGFRKVEIKGGELYVNGESVLLKGVNRHEHDPEHGRAVGTDLMIKDIKLMKQNNINAVRTSHYPNAPEWYRLCDQYGLYVMDECNVESHGISYGKEILPGSDPKWTKAVVDRMRRMVERDKNHPSVILWSLGNEAGHGDNFVKMVSAAKQIDSTRPFHYRQMNSAVDMDSQTYKTPAWIVKRAKSKPGRPFLLNEYAHAMGNSMGNLQEYWDAIEKYPCLIGGFIWDWVDQGLVKTSPSGEKYWAYGGDFGDVPNKENFCINGIVRPDRSPNPSLYEVKKVYEYIDVDSIDVRRGVFAVSNKYDFVDLSFLDVGWELSEDGEVIHKGKVPALSVPSNGSQEITVPFAKPAVKAGAEYWVKLTFRLANDASWADAGHVVSWEQFQVPFDAPKQRADIETMTELMLKETANDVIVSGVGFNLTIDKGTAALESYKYKGTELLVSPLRANFWRVPNDNDRGEGFEEKSIAWKKAGSDQEVIAISSSVIAGQIVRIDAKSRLPLDDTFCRYRYTVYGNGNVVVETELSIGENAPELPRLGMTTQMPKQFANVRWLGRGPHETYWDRRTSGAFGLYEADVSDLTHLYVRPQENGNRTDTRWLTLTDDQGLGLCIAGMDRLDFSAWPYTANELEEAEHVHELPMDGDITVNVDYRQRGVGGNNSWGLSPLKKYRLLEKQYDWRFRLCPIAEDMNVEMVRRQEFP</sequence>
<dbReference type="Gene3D" id="2.70.98.10">
    <property type="match status" value="1"/>
</dbReference>
<dbReference type="InterPro" id="IPR011013">
    <property type="entry name" value="Gal_mutarotase_sf_dom"/>
</dbReference>
<name>A0A1U9NJS8_9BACT</name>
<evidence type="ECO:0000256" key="2">
    <source>
        <dbReference type="ARBA" id="ARBA00001959"/>
    </source>
</evidence>
<keyword evidence="13" id="KW-1185">Reference proteome</keyword>
<gene>
    <name evidence="12" type="primary">lacZ_2</name>
    <name evidence="12" type="ORF">STSP2_01152</name>
</gene>
<dbReference type="Proteomes" id="UP000189674">
    <property type="component" value="Chromosome"/>
</dbReference>
<dbReference type="InterPro" id="IPR008979">
    <property type="entry name" value="Galactose-bd-like_sf"/>
</dbReference>
<feature type="chain" id="PRO_5013364397" description="Beta-galactosidase" evidence="10">
    <location>
        <begin position="22"/>
        <end position="1063"/>
    </location>
</feature>
<evidence type="ECO:0000256" key="3">
    <source>
        <dbReference type="ARBA" id="ARBA00007401"/>
    </source>
</evidence>
<dbReference type="InterPro" id="IPR032312">
    <property type="entry name" value="LacZ_4"/>
</dbReference>
<dbReference type="SUPFAM" id="SSF74650">
    <property type="entry name" value="Galactose mutarotase-like"/>
    <property type="match status" value="1"/>
</dbReference>
<evidence type="ECO:0000256" key="6">
    <source>
        <dbReference type="ARBA" id="ARBA00022801"/>
    </source>
</evidence>
<dbReference type="Pfam" id="PF00703">
    <property type="entry name" value="Glyco_hydro_2"/>
    <property type="match status" value="1"/>
</dbReference>
<dbReference type="InterPro" id="IPR050347">
    <property type="entry name" value="Bact_Beta-galactosidase"/>
</dbReference>
<dbReference type="PANTHER" id="PTHR46323">
    <property type="entry name" value="BETA-GALACTOSIDASE"/>
    <property type="match status" value="1"/>
</dbReference>
<comment type="cofactor">
    <cofactor evidence="2">
        <name>Na(+)</name>
        <dbReference type="ChEBI" id="CHEBI:29101"/>
    </cofactor>
</comment>
<evidence type="ECO:0000256" key="9">
    <source>
        <dbReference type="RuleBase" id="RU361154"/>
    </source>
</evidence>
<dbReference type="PROSITE" id="PS00608">
    <property type="entry name" value="GLYCOSYL_HYDROL_F2_2"/>
    <property type="match status" value="1"/>
</dbReference>
<dbReference type="GO" id="GO:0004565">
    <property type="term" value="F:beta-galactosidase activity"/>
    <property type="evidence" value="ECO:0007669"/>
    <property type="project" value="UniProtKB-EC"/>
</dbReference>
<dbReference type="Gene3D" id="3.20.20.80">
    <property type="entry name" value="Glycosidases"/>
    <property type="match status" value="1"/>
</dbReference>
<evidence type="ECO:0000256" key="8">
    <source>
        <dbReference type="ARBA" id="ARBA00032230"/>
    </source>
</evidence>
<evidence type="ECO:0000256" key="7">
    <source>
        <dbReference type="ARBA" id="ARBA00023295"/>
    </source>
</evidence>